<dbReference type="GO" id="GO:0005351">
    <property type="term" value="F:carbohydrate:proton symporter activity"/>
    <property type="evidence" value="ECO:0007669"/>
    <property type="project" value="TreeGrafter"/>
</dbReference>
<dbReference type="Gene3D" id="1.20.1250.20">
    <property type="entry name" value="MFS general substrate transporter like domains"/>
    <property type="match status" value="1"/>
</dbReference>
<evidence type="ECO:0000256" key="5">
    <source>
        <dbReference type="ARBA" id="ARBA00022989"/>
    </source>
</evidence>
<comment type="subcellular location">
    <subcellularLocation>
        <location evidence="1">Membrane</location>
        <topology evidence="1">Multi-pass membrane protein</topology>
    </subcellularLocation>
</comment>
<evidence type="ECO:0000313" key="10">
    <source>
        <dbReference type="EMBL" id="KAG4413599.1"/>
    </source>
</evidence>
<dbReference type="FunFam" id="1.20.1250.20:FF:000117">
    <property type="entry name" value="MFS hexose transporter"/>
    <property type="match status" value="1"/>
</dbReference>
<accession>A0A8H7T1S2</accession>
<dbReference type="NCBIfam" id="TIGR00879">
    <property type="entry name" value="SP"/>
    <property type="match status" value="1"/>
</dbReference>
<feature type="transmembrane region" description="Helical" evidence="8">
    <location>
        <begin position="343"/>
        <end position="363"/>
    </location>
</feature>
<feature type="transmembrane region" description="Helical" evidence="8">
    <location>
        <begin position="402"/>
        <end position="430"/>
    </location>
</feature>
<feature type="domain" description="Major facilitator superfamily (MFS) profile" evidence="9">
    <location>
        <begin position="58"/>
        <end position="494"/>
    </location>
</feature>
<dbReference type="InterPro" id="IPR003663">
    <property type="entry name" value="Sugar/inositol_transpt"/>
</dbReference>
<comment type="caution">
    <text evidence="10">The sequence shown here is derived from an EMBL/GenBank/DDBJ whole genome shotgun (WGS) entry which is preliminary data.</text>
</comment>
<feature type="transmembrane region" description="Helical" evidence="8">
    <location>
        <begin position="185"/>
        <end position="205"/>
    </location>
</feature>
<evidence type="ECO:0000256" key="7">
    <source>
        <dbReference type="RuleBase" id="RU003346"/>
    </source>
</evidence>
<dbReference type="InterPro" id="IPR020846">
    <property type="entry name" value="MFS_dom"/>
</dbReference>
<proteinExistence type="inferred from homology"/>
<dbReference type="OrthoDB" id="6133115at2759"/>
<organism evidence="10 11">
    <name type="scientific">Cadophora malorum</name>
    <dbReference type="NCBI Taxonomy" id="108018"/>
    <lineage>
        <taxon>Eukaryota</taxon>
        <taxon>Fungi</taxon>
        <taxon>Dikarya</taxon>
        <taxon>Ascomycota</taxon>
        <taxon>Pezizomycotina</taxon>
        <taxon>Leotiomycetes</taxon>
        <taxon>Helotiales</taxon>
        <taxon>Ploettnerulaceae</taxon>
        <taxon>Cadophora</taxon>
    </lineage>
</organism>
<dbReference type="PANTHER" id="PTHR48022">
    <property type="entry name" value="PLASTIDIC GLUCOSE TRANSPORTER 4"/>
    <property type="match status" value="1"/>
</dbReference>
<dbReference type="InterPro" id="IPR050360">
    <property type="entry name" value="MFS_Sugar_Transporters"/>
</dbReference>
<feature type="transmembrane region" description="Helical" evidence="8">
    <location>
        <begin position="303"/>
        <end position="323"/>
    </location>
</feature>
<keyword evidence="5 8" id="KW-1133">Transmembrane helix</keyword>
<evidence type="ECO:0000256" key="4">
    <source>
        <dbReference type="ARBA" id="ARBA00022692"/>
    </source>
</evidence>
<sequence length="539" mass="59880">MNNFRRRFPAPRQSLLEKEARTSSAPSAAFEPSKISQLAKEAPSWYKVASRRRLYGLLFPAAIVSYMTSGYDGSMMNSLQTVSYWDDYFGRPRGSTLGLVSAVIALGAICSTPFAPWVADKYGRRMGITVGSIIMIVGAIIQCESKNFAMFCVARFILGFGLSFCTTASPSLVSELSHPKERVAVTAVCNTCWFLGSILAAWITYGTRLIPSTWSWRIPSLLQMVPSLIQLSAIWFLPESPRWLISNDRGDEAMAALIQYHGDGVQTELVHLEYAEICAAIELEKSTGSTTWKSMVSTKGNRYRVFIVVCMGTFSQWSGNGLVSYYLARILDSIGITNKGTQALINGILSIWNFGIALTSAFLTERIGRRPLFRISTLGMLIIFTTWTICSALFAQTGANSAAIAVLVFIFIFQFFYCIAFSPLPVAYSVEILTYSVRAKGMATYVFSTKVAVFVNQYVNPIGLQNAGWKYYMVYVVILLVESIIAYLFFLETKGKALEEISVLFDGEEADVKAKASEKLAIMDDTIEERHEYVVPKKI</sequence>
<keyword evidence="4 8" id="KW-0812">Transmembrane</keyword>
<dbReference type="InterPro" id="IPR036259">
    <property type="entry name" value="MFS_trans_sf"/>
</dbReference>
<dbReference type="AlphaFoldDB" id="A0A8H7T1S2"/>
<name>A0A8H7T1S2_9HELO</name>
<feature type="transmembrane region" description="Helical" evidence="8">
    <location>
        <begin position="148"/>
        <end position="173"/>
    </location>
</feature>
<protein>
    <recommendedName>
        <fullName evidence="9">Major facilitator superfamily (MFS) profile domain-containing protein</fullName>
    </recommendedName>
</protein>
<dbReference type="Proteomes" id="UP000664132">
    <property type="component" value="Unassembled WGS sequence"/>
</dbReference>
<evidence type="ECO:0000259" key="9">
    <source>
        <dbReference type="PROSITE" id="PS50850"/>
    </source>
</evidence>
<comment type="similarity">
    <text evidence="2 7">Belongs to the major facilitator superfamily. Sugar transporter (TC 2.A.1.1) family.</text>
</comment>
<dbReference type="Pfam" id="PF00083">
    <property type="entry name" value="Sugar_tr"/>
    <property type="match status" value="1"/>
</dbReference>
<dbReference type="GO" id="GO:0016020">
    <property type="term" value="C:membrane"/>
    <property type="evidence" value="ECO:0007669"/>
    <property type="project" value="UniProtKB-SubCell"/>
</dbReference>
<feature type="transmembrane region" description="Helical" evidence="8">
    <location>
        <begin position="375"/>
        <end position="396"/>
    </location>
</feature>
<dbReference type="SUPFAM" id="SSF103473">
    <property type="entry name" value="MFS general substrate transporter"/>
    <property type="match status" value="1"/>
</dbReference>
<dbReference type="EMBL" id="JAFJYH010000305">
    <property type="protein sequence ID" value="KAG4413599.1"/>
    <property type="molecule type" value="Genomic_DNA"/>
</dbReference>
<dbReference type="PANTHER" id="PTHR48022:SF64">
    <property type="entry name" value="MAJOR FACILITATOR SUPERFAMILY (MFS) PROFILE DOMAIN-CONTAINING PROTEIN"/>
    <property type="match status" value="1"/>
</dbReference>
<dbReference type="InterPro" id="IPR005828">
    <property type="entry name" value="MFS_sugar_transport-like"/>
</dbReference>
<feature type="transmembrane region" description="Helical" evidence="8">
    <location>
        <begin position="54"/>
        <end position="71"/>
    </location>
</feature>
<evidence type="ECO:0000256" key="3">
    <source>
        <dbReference type="ARBA" id="ARBA00022448"/>
    </source>
</evidence>
<evidence type="ECO:0000256" key="6">
    <source>
        <dbReference type="ARBA" id="ARBA00023136"/>
    </source>
</evidence>
<keyword evidence="3 7" id="KW-0813">Transport</keyword>
<keyword evidence="11" id="KW-1185">Reference proteome</keyword>
<gene>
    <name evidence="10" type="ORF">IFR04_013265</name>
</gene>
<keyword evidence="6 8" id="KW-0472">Membrane</keyword>
<reference evidence="10" key="1">
    <citation type="submission" date="2021-02" db="EMBL/GenBank/DDBJ databases">
        <title>Genome sequence Cadophora malorum strain M34.</title>
        <authorList>
            <person name="Stefanovic E."/>
            <person name="Vu D."/>
            <person name="Scully C."/>
            <person name="Dijksterhuis J."/>
            <person name="Roader J."/>
            <person name="Houbraken J."/>
        </authorList>
    </citation>
    <scope>NUCLEOTIDE SEQUENCE</scope>
    <source>
        <strain evidence="10">M34</strain>
    </source>
</reference>
<evidence type="ECO:0000313" key="11">
    <source>
        <dbReference type="Proteomes" id="UP000664132"/>
    </source>
</evidence>
<feature type="transmembrane region" description="Helical" evidence="8">
    <location>
        <begin position="471"/>
        <end position="491"/>
    </location>
</feature>
<evidence type="ECO:0000256" key="2">
    <source>
        <dbReference type="ARBA" id="ARBA00010992"/>
    </source>
</evidence>
<evidence type="ECO:0000256" key="8">
    <source>
        <dbReference type="SAM" id="Phobius"/>
    </source>
</evidence>
<feature type="transmembrane region" description="Helical" evidence="8">
    <location>
        <begin position="97"/>
        <end position="119"/>
    </location>
</feature>
<evidence type="ECO:0000256" key="1">
    <source>
        <dbReference type="ARBA" id="ARBA00004141"/>
    </source>
</evidence>
<dbReference type="PROSITE" id="PS50850">
    <property type="entry name" value="MFS"/>
    <property type="match status" value="1"/>
</dbReference>
<feature type="transmembrane region" description="Helical" evidence="8">
    <location>
        <begin position="442"/>
        <end position="459"/>
    </location>
</feature>